<feature type="active site" description="Charge relay system" evidence="5">
    <location>
        <position position="237"/>
    </location>
</feature>
<feature type="chain" id="PRO_5016443443" evidence="6">
    <location>
        <begin position="19"/>
        <end position="515"/>
    </location>
</feature>
<evidence type="ECO:0000256" key="3">
    <source>
        <dbReference type="ARBA" id="ARBA00022801"/>
    </source>
</evidence>
<evidence type="ECO:0000256" key="6">
    <source>
        <dbReference type="SAM" id="SignalP"/>
    </source>
</evidence>
<dbReference type="CDD" id="cd00306">
    <property type="entry name" value="Peptidases_S8_S53"/>
    <property type="match status" value="1"/>
</dbReference>
<dbReference type="InterPro" id="IPR000209">
    <property type="entry name" value="Peptidase_S8/S53_dom"/>
</dbReference>
<dbReference type="AlphaFoldDB" id="A0A316EFY0"/>
<accession>A0A316EFY0</accession>
<evidence type="ECO:0000256" key="4">
    <source>
        <dbReference type="ARBA" id="ARBA00022825"/>
    </source>
</evidence>
<dbReference type="GO" id="GO:0004252">
    <property type="term" value="F:serine-type endopeptidase activity"/>
    <property type="evidence" value="ECO:0007669"/>
    <property type="project" value="UniProtKB-UniRule"/>
</dbReference>
<sequence>MRKFTFFAFMVISLCACTVENSSNESLSPNPASPISKTELDQTIFKSLQDQGKFEWSSVSDVMVWSALNQSDKVLSVGYKPENEGNIDHKIHEINIQETAWKTAREKVLDIIFEEESKTNSSLKRSELEVFEENILPVIDVRVSNLSTIERLRASKLVRYAEPMGYSPNVETNKNNANAKINSDSGCDSNTPETGLTSADYTTISPNAKASWNYAYHSVTQAWAKSTGAGAKMVIIDTGCSNTQENLGSTFNQGSSSGRTIEKLVTLPRDTFLGIPIGSVETPNDGCGHGTSMQGAATAPRGTDGNTAGIAYNANLISIRAAADVFLNESREAKGVADAFTLAGNRTDVRVISMSMGNIISNSQIGDGVRYAYGKGKLIFCAAGTSFGWTAGWAGVIFPASMAEAVAVTGIKDNLTQRCDACHEGSDVDFVVVMEKVANARKPLSLAMSGDTPSTVGGSSVATASTAAMATLVFSKYPTWTRTQVFDRLKQNASYYPSRNGNFGWGRININNALN</sequence>
<dbReference type="InterPro" id="IPR015500">
    <property type="entry name" value="Peptidase_S8_subtilisin-rel"/>
</dbReference>
<comment type="caution">
    <text evidence="8">The sequence shown here is derived from an EMBL/GenBank/DDBJ whole genome shotgun (WGS) entry which is preliminary data.</text>
</comment>
<reference evidence="8 9" key="1">
    <citation type="submission" date="2018-05" db="EMBL/GenBank/DDBJ databases">
        <title>Genomic Encyclopedia of Archaeal and Bacterial Type Strains, Phase II (KMG-II): from individual species to whole genera.</title>
        <authorList>
            <person name="Goeker M."/>
        </authorList>
    </citation>
    <scope>NUCLEOTIDE SEQUENCE [LARGE SCALE GENOMIC DNA]</scope>
    <source>
        <strain evidence="8 9">DSM 22214</strain>
    </source>
</reference>
<dbReference type="PANTHER" id="PTHR43806">
    <property type="entry name" value="PEPTIDASE S8"/>
    <property type="match status" value="1"/>
</dbReference>
<feature type="active site" description="Charge relay system" evidence="5">
    <location>
        <position position="460"/>
    </location>
</feature>
<feature type="domain" description="Peptidase S8/S53" evidence="7">
    <location>
        <begin position="229"/>
        <end position="506"/>
    </location>
</feature>
<dbReference type="Pfam" id="PF00082">
    <property type="entry name" value="Peptidase_S8"/>
    <property type="match status" value="1"/>
</dbReference>
<dbReference type="Proteomes" id="UP000245489">
    <property type="component" value="Unassembled WGS sequence"/>
</dbReference>
<dbReference type="InterPro" id="IPR036852">
    <property type="entry name" value="Peptidase_S8/S53_dom_sf"/>
</dbReference>
<dbReference type="PROSITE" id="PS51257">
    <property type="entry name" value="PROKAR_LIPOPROTEIN"/>
    <property type="match status" value="1"/>
</dbReference>
<name>A0A316EFY0_9BACT</name>
<protein>
    <submittedName>
        <fullName evidence="8">Subtilase family protein</fullName>
    </submittedName>
</protein>
<keyword evidence="4 5" id="KW-0720">Serine protease</keyword>
<keyword evidence="2 5" id="KW-0645">Protease</keyword>
<dbReference type="PROSITE" id="PS51892">
    <property type="entry name" value="SUBTILASE"/>
    <property type="match status" value="1"/>
</dbReference>
<keyword evidence="6" id="KW-0732">Signal</keyword>
<evidence type="ECO:0000256" key="1">
    <source>
        <dbReference type="ARBA" id="ARBA00011073"/>
    </source>
</evidence>
<dbReference type="RefSeq" id="WP_229201470.1">
    <property type="nucleotide sequence ID" value="NZ_QGGO01000003.1"/>
</dbReference>
<evidence type="ECO:0000259" key="7">
    <source>
        <dbReference type="Pfam" id="PF00082"/>
    </source>
</evidence>
<feature type="active site" description="Charge relay system" evidence="5">
    <location>
        <position position="289"/>
    </location>
</feature>
<evidence type="ECO:0000313" key="9">
    <source>
        <dbReference type="Proteomes" id="UP000245489"/>
    </source>
</evidence>
<dbReference type="InterPro" id="IPR050131">
    <property type="entry name" value="Peptidase_S8_subtilisin-like"/>
</dbReference>
<gene>
    <name evidence="8" type="ORF">LV89_00862</name>
</gene>
<dbReference type="PANTHER" id="PTHR43806:SF11">
    <property type="entry name" value="CEREVISIN-RELATED"/>
    <property type="match status" value="1"/>
</dbReference>
<keyword evidence="9" id="KW-1185">Reference proteome</keyword>
<evidence type="ECO:0000313" key="8">
    <source>
        <dbReference type="EMBL" id="PWK28657.1"/>
    </source>
</evidence>
<dbReference type="EMBL" id="QGGO01000003">
    <property type="protein sequence ID" value="PWK28657.1"/>
    <property type="molecule type" value="Genomic_DNA"/>
</dbReference>
<evidence type="ECO:0000256" key="5">
    <source>
        <dbReference type="PROSITE-ProRule" id="PRU01240"/>
    </source>
</evidence>
<dbReference type="GO" id="GO:0006508">
    <property type="term" value="P:proteolysis"/>
    <property type="evidence" value="ECO:0007669"/>
    <property type="project" value="UniProtKB-KW"/>
</dbReference>
<feature type="signal peptide" evidence="6">
    <location>
        <begin position="1"/>
        <end position="18"/>
    </location>
</feature>
<comment type="similarity">
    <text evidence="1 5">Belongs to the peptidase S8 family.</text>
</comment>
<evidence type="ECO:0000256" key="2">
    <source>
        <dbReference type="ARBA" id="ARBA00022670"/>
    </source>
</evidence>
<proteinExistence type="inferred from homology"/>
<dbReference type="SUPFAM" id="SSF52743">
    <property type="entry name" value="Subtilisin-like"/>
    <property type="match status" value="1"/>
</dbReference>
<dbReference type="PRINTS" id="PR00723">
    <property type="entry name" value="SUBTILISIN"/>
</dbReference>
<organism evidence="8 9">
    <name type="scientific">Arcicella aurantiaca</name>
    <dbReference type="NCBI Taxonomy" id="591202"/>
    <lineage>
        <taxon>Bacteria</taxon>
        <taxon>Pseudomonadati</taxon>
        <taxon>Bacteroidota</taxon>
        <taxon>Cytophagia</taxon>
        <taxon>Cytophagales</taxon>
        <taxon>Flectobacillaceae</taxon>
        <taxon>Arcicella</taxon>
    </lineage>
</organism>
<dbReference type="Gene3D" id="3.40.50.200">
    <property type="entry name" value="Peptidase S8/S53 domain"/>
    <property type="match status" value="1"/>
</dbReference>
<keyword evidence="3 5" id="KW-0378">Hydrolase</keyword>